<comment type="caution">
    <text evidence="1">The sequence shown here is derived from an EMBL/GenBank/DDBJ whole genome shotgun (WGS) entry which is preliminary data.</text>
</comment>
<accession>A0ABU6U3Z9</accession>
<dbReference type="EMBL" id="JASCZI010120849">
    <property type="protein sequence ID" value="MED6155826.1"/>
    <property type="molecule type" value="Genomic_DNA"/>
</dbReference>
<proteinExistence type="predicted"/>
<protein>
    <submittedName>
        <fullName evidence="1">Uncharacterized protein</fullName>
    </submittedName>
</protein>
<evidence type="ECO:0000313" key="1">
    <source>
        <dbReference type="EMBL" id="MED6155826.1"/>
    </source>
</evidence>
<reference evidence="1 2" key="1">
    <citation type="journal article" date="2023" name="Plants (Basel)">
        <title>Bridging the Gap: Combining Genomics and Transcriptomics Approaches to Understand Stylosanthes scabra, an Orphan Legume from the Brazilian Caatinga.</title>
        <authorList>
            <person name="Ferreira-Neto J.R.C."/>
            <person name="da Silva M.D."/>
            <person name="Binneck E."/>
            <person name="de Melo N.F."/>
            <person name="da Silva R.H."/>
            <person name="de Melo A.L.T.M."/>
            <person name="Pandolfi V."/>
            <person name="Bustamante F.O."/>
            <person name="Brasileiro-Vidal A.C."/>
            <person name="Benko-Iseppon A.M."/>
        </authorList>
    </citation>
    <scope>NUCLEOTIDE SEQUENCE [LARGE SCALE GENOMIC DNA]</scope>
    <source>
        <tissue evidence="1">Leaves</tissue>
    </source>
</reference>
<sequence length="98" mass="11082">MRSPQEYNVFVVEHVHASSCGFFLFSITDYPGIGENSDNKLPLFQPTALRLCCMYTDNSKEQVSEANMIALSARNRYRVFSLELMAEPQPLNPFGKGD</sequence>
<dbReference type="Proteomes" id="UP001341840">
    <property type="component" value="Unassembled WGS sequence"/>
</dbReference>
<evidence type="ECO:0000313" key="2">
    <source>
        <dbReference type="Proteomes" id="UP001341840"/>
    </source>
</evidence>
<gene>
    <name evidence="1" type="ORF">PIB30_009035</name>
</gene>
<organism evidence="1 2">
    <name type="scientific">Stylosanthes scabra</name>
    <dbReference type="NCBI Taxonomy" id="79078"/>
    <lineage>
        <taxon>Eukaryota</taxon>
        <taxon>Viridiplantae</taxon>
        <taxon>Streptophyta</taxon>
        <taxon>Embryophyta</taxon>
        <taxon>Tracheophyta</taxon>
        <taxon>Spermatophyta</taxon>
        <taxon>Magnoliopsida</taxon>
        <taxon>eudicotyledons</taxon>
        <taxon>Gunneridae</taxon>
        <taxon>Pentapetalae</taxon>
        <taxon>rosids</taxon>
        <taxon>fabids</taxon>
        <taxon>Fabales</taxon>
        <taxon>Fabaceae</taxon>
        <taxon>Papilionoideae</taxon>
        <taxon>50 kb inversion clade</taxon>
        <taxon>dalbergioids sensu lato</taxon>
        <taxon>Dalbergieae</taxon>
        <taxon>Pterocarpus clade</taxon>
        <taxon>Stylosanthes</taxon>
    </lineage>
</organism>
<keyword evidence="2" id="KW-1185">Reference proteome</keyword>
<name>A0ABU6U3Z9_9FABA</name>